<evidence type="ECO:0000313" key="4">
    <source>
        <dbReference type="Proteomes" id="UP000224634"/>
    </source>
</evidence>
<dbReference type="OrthoDB" id="4204564at2759"/>
<gene>
    <name evidence="3" type="ORF">AJ80_07337</name>
</gene>
<evidence type="ECO:0000256" key="1">
    <source>
        <dbReference type="ARBA" id="ARBA00022741"/>
    </source>
</evidence>
<comment type="caution">
    <text evidence="3">The sequence shown here is derived from an EMBL/GenBank/DDBJ whole genome shotgun (WGS) entry which is preliminary data.</text>
</comment>
<dbReference type="PROSITE" id="PS51419">
    <property type="entry name" value="RAB"/>
    <property type="match status" value="1"/>
</dbReference>
<dbReference type="AlphaFoldDB" id="A0A2B7XGP6"/>
<dbReference type="SUPFAM" id="SSF52540">
    <property type="entry name" value="P-loop containing nucleoside triphosphate hydrolases"/>
    <property type="match status" value="1"/>
</dbReference>
<dbReference type="PANTHER" id="PTHR47977">
    <property type="entry name" value="RAS-RELATED PROTEIN RAB"/>
    <property type="match status" value="1"/>
</dbReference>
<keyword evidence="1" id="KW-0547">Nucleotide-binding</keyword>
<protein>
    <recommendedName>
        <fullName evidence="5">P-loop containing nucleoside triphosphate hydrolase protein</fullName>
    </recommendedName>
</protein>
<dbReference type="GO" id="GO:0003924">
    <property type="term" value="F:GTPase activity"/>
    <property type="evidence" value="ECO:0007669"/>
    <property type="project" value="InterPro"/>
</dbReference>
<dbReference type="Pfam" id="PF00071">
    <property type="entry name" value="Ras"/>
    <property type="match status" value="1"/>
</dbReference>
<dbReference type="InterPro" id="IPR001806">
    <property type="entry name" value="Small_GTPase"/>
</dbReference>
<evidence type="ECO:0000313" key="3">
    <source>
        <dbReference type="EMBL" id="PGH10894.1"/>
    </source>
</evidence>
<dbReference type="EMBL" id="PDNA01000140">
    <property type="protein sequence ID" value="PGH10894.1"/>
    <property type="molecule type" value="Genomic_DNA"/>
</dbReference>
<evidence type="ECO:0008006" key="5">
    <source>
        <dbReference type="Google" id="ProtNLM"/>
    </source>
</evidence>
<dbReference type="Proteomes" id="UP000224634">
    <property type="component" value="Unassembled WGS sequence"/>
</dbReference>
<proteinExistence type="predicted"/>
<dbReference type="STRING" id="1447883.A0A2B7XGP6"/>
<dbReference type="Gene3D" id="3.40.50.300">
    <property type="entry name" value="P-loop containing nucleotide triphosphate hydrolases"/>
    <property type="match status" value="1"/>
</dbReference>
<dbReference type="GO" id="GO:0005525">
    <property type="term" value="F:GTP binding"/>
    <property type="evidence" value="ECO:0007669"/>
    <property type="project" value="UniProtKB-KW"/>
</dbReference>
<dbReference type="SMART" id="SM00173">
    <property type="entry name" value="RAS"/>
    <property type="match status" value="1"/>
</dbReference>
<dbReference type="SMART" id="SM00175">
    <property type="entry name" value="RAB"/>
    <property type="match status" value="1"/>
</dbReference>
<accession>A0A2B7XGP6</accession>
<dbReference type="InterPro" id="IPR027417">
    <property type="entry name" value="P-loop_NTPase"/>
</dbReference>
<keyword evidence="4" id="KW-1185">Reference proteome</keyword>
<dbReference type="InterPro" id="IPR050227">
    <property type="entry name" value="Rab"/>
</dbReference>
<keyword evidence="2" id="KW-0342">GTP-binding</keyword>
<name>A0A2B7XGP6_POLH7</name>
<sequence>MDEPTPVSIVILGDSGCGKSMFLARLSIGQDGCATRIQASPGDARQEPAAPSAVAPALPVLRDLDQPFTYNVRLYQKHYKLEFYDTAYPHENWTLLRPDLVILAFDITSREGLGRLKKWRHDITRHYQSPRYAASAAGEKIPILMLGLKRDLRVENDSTIYPQESYRIAQELRCDRYAECSALTGELIPEVFEDIARLAARSTTEAGGQTEGGCVVM</sequence>
<dbReference type="PRINTS" id="PR00449">
    <property type="entry name" value="RASTRNSFRMNG"/>
</dbReference>
<dbReference type="SMART" id="SM00174">
    <property type="entry name" value="RHO"/>
    <property type="match status" value="1"/>
</dbReference>
<organism evidence="3 4">
    <name type="scientific">Polytolypa hystricis (strain UAMH7299)</name>
    <dbReference type="NCBI Taxonomy" id="1447883"/>
    <lineage>
        <taxon>Eukaryota</taxon>
        <taxon>Fungi</taxon>
        <taxon>Dikarya</taxon>
        <taxon>Ascomycota</taxon>
        <taxon>Pezizomycotina</taxon>
        <taxon>Eurotiomycetes</taxon>
        <taxon>Eurotiomycetidae</taxon>
        <taxon>Onygenales</taxon>
        <taxon>Onygenales incertae sedis</taxon>
        <taxon>Polytolypa</taxon>
    </lineage>
</organism>
<reference evidence="3 4" key="1">
    <citation type="submission" date="2017-10" db="EMBL/GenBank/DDBJ databases">
        <title>Comparative genomics in systemic dimorphic fungi from Ajellomycetaceae.</title>
        <authorList>
            <person name="Munoz J.F."/>
            <person name="Mcewen J.G."/>
            <person name="Clay O.K."/>
            <person name="Cuomo C.A."/>
        </authorList>
    </citation>
    <scope>NUCLEOTIDE SEQUENCE [LARGE SCALE GENOMIC DNA]</scope>
    <source>
        <strain evidence="3 4">UAMH7299</strain>
    </source>
</reference>
<evidence type="ECO:0000256" key="2">
    <source>
        <dbReference type="ARBA" id="ARBA00023134"/>
    </source>
</evidence>